<dbReference type="OrthoDB" id="109251at2157"/>
<sequence length="274" mass="30419">MVYNWRCRQCEFAVWSANSGEIRDTVQDHLLDHHRQRLSKEGFQVSWSCPYCDSTGIDHDKATALQTFRSHLFGHAKQATKTGARVSDEIGGTGNVLVLSAPESTGADTARAHFLSPDDVAILVTMNVSKRLHLLNRRLQEWPKRTIVVTTSGDPLANLDDLDVSGIPLEVVQLDKGLGLAGLGETISRVIAEHNGPDVDVSVEFDVLSEIIDTFELERVFRFIHLLNSRIESANALSHYYCNPEARSKPTINLIGELFDLTITATDERLVLEG</sequence>
<accession>A0A3N6PC60</accession>
<dbReference type="InterPro" id="IPR055927">
    <property type="entry name" value="DUF7504"/>
</dbReference>
<organism evidence="1 2">
    <name type="scientific">Natrarchaeobius chitinivorans</name>
    <dbReference type="NCBI Taxonomy" id="1679083"/>
    <lineage>
        <taxon>Archaea</taxon>
        <taxon>Methanobacteriati</taxon>
        <taxon>Methanobacteriota</taxon>
        <taxon>Stenosarchaea group</taxon>
        <taxon>Halobacteria</taxon>
        <taxon>Halobacteriales</taxon>
        <taxon>Natrialbaceae</taxon>
        <taxon>Natrarchaeobius</taxon>
    </lineage>
</organism>
<gene>
    <name evidence="1" type="ORF">EA473_02595</name>
</gene>
<dbReference type="EMBL" id="REGA01000002">
    <property type="protein sequence ID" value="RQG96989.1"/>
    <property type="molecule type" value="Genomic_DNA"/>
</dbReference>
<name>A0A3N6PC60_NATCH</name>
<evidence type="ECO:0000313" key="1">
    <source>
        <dbReference type="EMBL" id="RQG96989.1"/>
    </source>
</evidence>
<comment type="caution">
    <text evidence="1">The sequence shown here is derived from an EMBL/GenBank/DDBJ whole genome shotgun (WGS) entry which is preliminary data.</text>
</comment>
<protein>
    <submittedName>
        <fullName evidence="1">Uncharacterized protein</fullName>
    </submittedName>
</protein>
<proteinExistence type="predicted"/>
<dbReference type="RefSeq" id="WP_124194107.1">
    <property type="nucleotide sequence ID" value="NZ_REGA01000002.1"/>
</dbReference>
<dbReference type="Pfam" id="PF24336">
    <property type="entry name" value="DUF7504"/>
    <property type="match status" value="1"/>
</dbReference>
<keyword evidence="2" id="KW-1185">Reference proteome</keyword>
<reference evidence="1 2" key="1">
    <citation type="submission" date="2018-10" db="EMBL/GenBank/DDBJ databases">
        <title>Natrarchaeobius chitinivorans gen. nov., sp. nov., and Natrarchaeobius haloalkaliphilus sp. nov., alkaliphilic, chitin-utilizing haloarchaea from hypersaline alkaline lakes.</title>
        <authorList>
            <person name="Sorokin D.Y."/>
            <person name="Elcheninov A.G."/>
            <person name="Kostrikina N.A."/>
            <person name="Bale N.J."/>
            <person name="Sinninghe Damste J.S."/>
            <person name="Khijniak T.V."/>
            <person name="Kublanov I.V."/>
            <person name="Toshchakov S.V."/>
        </authorList>
    </citation>
    <scope>NUCLEOTIDE SEQUENCE [LARGE SCALE GENOMIC DNA]</scope>
    <source>
        <strain evidence="1 2">AArcht4T</strain>
    </source>
</reference>
<evidence type="ECO:0000313" key="2">
    <source>
        <dbReference type="Proteomes" id="UP000282323"/>
    </source>
</evidence>
<dbReference type="AlphaFoldDB" id="A0A3N6PC60"/>
<dbReference type="Proteomes" id="UP000282323">
    <property type="component" value="Unassembled WGS sequence"/>
</dbReference>